<dbReference type="OMA" id="SMTHEST"/>
<evidence type="ECO:0000313" key="1">
    <source>
        <dbReference type="EMBL" id="KIV96187.1"/>
    </source>
</evidence>
<sequence>MGNPDAFPPCPSPLLDLPSEIRNQIWSLTFAEQALVPSKSHQNLQQDGCVGCLKHDQVNPLPWAEVFEPLLTCRQIYAEAFQIFISSFTLHLNECFFTTDSLCPPFPAVNRQLRSLVLWVHVDEENRSAWAERLKSITAAFPNLQSLTLLAHMRPPDEYDKLIDAIALAVPIARFTHLRPDMELSLVFEYTYHGVMFDSPYLGEITTGDAIDEHELIVRDLVEDDAFVEAALGLDDEENHQAMVAALLRIARAHEQSWFQKLQRKMAARVMQLAELATSLEQTGLEE</sequence>
<dbReference type="PANTHER" id="PTHR38790">
    <property type="entry name" value="2EXR DOMAIN-CONTAINING PROTEIN-RELATED"/>
    <property type="match status" value="1"/>
</dbReference>
<evidence type="ECO:0000313" key="2">
    <source>
        <dbReference type="Proteomes" id="UP000054302"/>
    </source>
</evidence>
<reference evidence="1 2" key="1">
    <citation type="submission" date="2015-01" db="EMBL/GenBank/DDBJ databases">
        <title>The Genome Sequence of Exophiala mesophila CBS40295.</title>
        <authorList>
            <consortium name="The Broad Institute Genomics Platform"/>
            <person name="Cuomo C."/>
            <person name="de Hoog S."/>
            <person name="Gorbushina A."/>
            <person name="Stielow B."/>
            <person name="Teixiera M."/>
            <person name="Abouelleil A."/>
            <person name="Chapman S.B."/>
            <person name="Priest M."/>
            <person name="Young S.K."/>
            <person name="Wortman J."/>
            <person name="Nusbaum C."/>
            <person name="Birren B."/>
        </authorList>
    </citation>
    <scope>NUCLEOTIDE SEQUENCE [LARGE SCALE GENOMIC DNA]</scope>
    <source>
        <strain evidence="1 2">CBS 40295</strain>
    </source>
</reference>
<dbReference type="RefSeq" id="XP_016227761.1">
    <property type="nucleotide sequence ID" value="XM_016364112.1"/>
</dbReference>
<keyword evidence="2" id="KW-1185">Reference proteome</keyword>
<accession>A0A0D1ZNH0</accession>
<dbReference type="VEuPathDB" id="FungiDB:PV10_00084"/>
<dbReference type="PANTHER" id="PTHR38790:SF4">
    <property type="entry name" value="2EXR DOMAIN-CONTAINING PROTEIN"/>
    <property type="match status" value="1"/>
</dbReference>
<dbReference type="HOGENOM" id="CLU_067143_0_0_1"/>
<organism evidence="1 2">
    <name type="scientific">Exophiala mesophila</name>
    <name type="common">Black yeast-like fungus</name>
    <dbReference type="NCBI Taxonomy" id="212818"/>
    <lineage>
        <taxon>Eukaryota</taxon>
        <taxon>Fungi</taxon>
        <taxon>Dikarya</taxon>
        <taxon>Ascomycota</taxon>
        <taxon>Pezizomycotina</taxon>
        <taxon>Eurotiomycetes</taxon>
        <taxon>Chaetothyriomycetidae</taxon>
        <taxon>Chaetothyriales</taxon>
        <taxon>Herpotrichiellaceae</taxon>
        <taxon>Exophiala</taxon>
    </lineage>
</organism>
<dbReference type="OrthoDB" id="5413827at2759"/>
<proteinExistence type="predicted"/>
<dbReference type="Proteomes" id="UP000054302">
    <property type="component" value="Unassembled WGS sequence"/>
</dbReference>
<name>A0A0D1ZNH0_EXOME</name>
<protein>
    <submittedName>
        <fullName evidence="1">Uncharacterized protein</fullName>
    </submittedName>
</protein>
<gene>
    <name evidence="1" type="ORF">PV10_00084</name>
</gene>
<dbReference type="EMBL" id="KN847520">
    <property type="protein sequence ID" value="KIV96187.1"/>
    <property type="molecule type" value="Genomic_DNA"/>
</dbReference>
<dbReference type="GeneID" id="27317929"/>
<dbReference type="AlphaFoldDB" id="A0A0D1ZNH0"/>